<proteinExistence type="predicted"/>
<name>A0A5P8WF49_9NOSO</name>
<dbReference type="Proteomes" id="UP000326678">
    <property type="component" value="Chromosome Gxm2"/>
</dbReference>
<organism evidence="1 2">
    <name type="scientific">Nostoc sphaeroides CCNUC1</name>
    <dbReference type="NCBI Taxonomy" id="2653204"/>
    <lineage>
        <taxon>Bacteria</taxon>
        <taxon>Bacillati</taxon>
        <taxon>Cyanobacteriota</taxon>
        <taxon>Cyanophyceae</taxon>
        <taxon>Nostocales</taxon>
        <taxon>Nostocaceae</taxon>
        <taxon>Nostoc</taxon>
    </lineage>
</organism>
<keyword evidence="2" id="KW-1185">Reference proteome</keyword>
<protein>
    <submittedName>
        <fullName evidence="1">Uncharacterized protein</fullName>
    </submittedName>
</protein>
<evidence type="ECO:0000313" key="1">
    <source>
        <dbReference type="EMBL" id="QFS51220.1"/>
    </source>
</evidence>
<evidence type="ECO:0000313" key="2">
    <source>
        <dbReference type="Proteomes" id="UP000326678"/>
    </source>
</evidence>
<accession>A0A5P8WF49</accession>
<gene>
    <name evidence="1" type="ORF">GXM_08714</name>
</gene>
<dbReference type="KEGG" id="nsh:GXM_08714"/>
<dbReference type="EMBL" id="CP045227">
    <property type="protein sequence ID" value="QFS51220.1"/>
    <property type="molecule type" value="Genomic_DNA"/>
</dbReference>
<dbReference type="AlphaFoldDB" id="A0A5P8WF49"/>
<sequence>MQTSILFANKITLYLNIIFSDRTFFSRPHKIALLPDGTPSDEGSGFASEC</sequence>
<reference evidence="1 2" key="1">
    <citation type="submission" date="2019-10" db="EMBL/GenBank/DDBJ databases">
        <title>Genomic and transcriptomic insights into the perfect genentic adaptation of a filamentous nitrogen-fixing cyanobacterium to rice fields.</title>
        <authorList>
            <person name="Chen Z."/>
        </authorList>
    </citation>
    <scope>NUCLEOTIDE SEQUENCE [LARGE SCALE GENOMIC DNA]</scope>
    <source>
        <strain evidence="1">CCNUC1</strain>
    </source>
</reference>